<proteinExistence type="predicted"/>
<keyword evidence="2" id="KW-0548">Nucleotidyltransferase</keyword>
<dbReference type="RefSeq" id="XP_024584231.1">
    <property type="nucleotide sequence ID" value="XM_024718875.1"/>
</dbReference>
<feature type="compositionally biased region" description="Low complexity" evidence="1">
    <location>
        <begin position="142"/>
        <end position="153"/>
    </location>
</feature>
<keyword evidence="2" id="KW-0695">RNA-directed DNA polymerase</keyword>
<dbReference type="EMBL" id="CCYD01002864">
    <property type="protein sequence ID" value="CEG47862.1"/>
    <property type="molecule type" value="Genomic_DNA"/>
</dbReference>
<accession>A0A0P1AZP6</accession>
<evidence type="ECO:0000313" key="3">
    <source>
        <dbReference type="Proteomes" id="UP000054928"/>
    </source>
</evidence>
<evidence type="ECO:0000313" key="2">
    <source>
        <dbReference type="EMBL" id="CEG47862.1"/>
    </source>
</evidence>
<keyword evidence="3" id="KW-1185">Reference proteome</keyword>
<evidence type="ECO:0000256" key="1">
    <source>
        <dbReference type="SAM" id="MobiDB-lite"/>
    </source>
</evidence>
<keyword evidence="2" id="KW-0808">Transferase</keyword>
<feature type="region of interest" description="Disordered" evidence="1">
    <location>
        <begin position="134"/>
        <end position="153"/>
    </location>
</feature>
<dbReference type="Proteomes" id="UP000054928">
    <property type="component" value="Unassembled WGS sequence"/>
</dbReference>
<protein>
    <submittedName>
        <fullName evidence="2">FOG: Transposon-encoded proteins with TYA, reverse transcriptase, integrase domains in various combinations</fullName>
    </submittedName>
</protein>
<sequence>MRISRYLSGTRSHKLAGDDEAKELSLWLRSYTEAGFAADKDDRKSVSGAVAQVNDMTESQQCKKQGFVAHRQSRWTVIVQAQSETSSAKAKHVDVKLKFIQDCAKTGVVVPEYVASAEMLANLLTKLLLAPRKKELREKSDSSTSSDPRTPRL</sequence>
<dbReference type="OrthoDB" id="160993at2759"/>
<organism evidence="2 3">
    <name type="scientific">Plasmopara halstedii</name>
    <name type="common">Downy mildew of sunflower</name>
    <dbReference type="NCBI Taxonomy" id="4781"/>
    <lineage>
        <taxon>Eukaryota</taxon>
        <taxon>Sar</taxon>
        <taxon>Stramenopiles</taxon>
        <taxon>Oomycota</taxon>
        <taxon>Peronosporomycetes</taxon>
        <taxon>Peronosporales</taxon>
        <taxon>Peronosporaceae</taxon>
        <taxon>Plasmopara</taxon>
    </lineage>
</organism>
<dbReference type="AlphaFoldDB" id="A0A0P1AZP6"/>
<dbReference type="STRING" id="4781.A0A0P1AZP6"/>
<dbReference type="GO" id="GO:0003964">
    <property type="term" value="F:RNA-directed DNA polymerase activity"/>
    <property type="evidence" value="ECO:0007669"/>
    <property type="project" value="UniProtKB-KW"/>
</dbReference>
<name>A0A0P1AZP6_PLAHL</name>
<reference evidence="3" key="1">
    <citation type="submission" date="2014-09" db="EMBL/GenBank/DDBJ databases">
        <authorList>
            <person name="Sharma Rahul"/>
            <person name="Thines Marco"/>
        </authorList>
    </citation>
    <scope>NUCLEOTIDE SEQUENCE [LARGE SCALE GENOMIC DNA]</scope>
</reference>
<dbReference type="GeneID" id="36400245"/>